<evidence type="ECO:0000313" key="3">
    <source>
        <dbReference type="EMBL" id="KRM06888.1"/>
    </source>
</evidence>
<keyword evidence="1" id="KW-0472">Membrane</keyword>
<evidence type="ECO:0000259" key="2">
    <source>
        <dbReference type="Pfam" id="PF09648"/>
    </source>
</evidence>
<organism evidence="3 4">
    <name type="scientific">Lactobacillus kitasatonis DSM 16761 = JCM 1039</name>
    <dbReference type="NCBI Taxonomy" id="1423767"/>
    <lineage>
        <taxon>Bacteria</taxon>
        <taxon>Bacillati</taxon>
        <taxon>Bacillota</taxon>
        <taxon>Bacilli</taxon>
        <taxon>Lactobacillales</taxon>
        <taxon>Lactobacillaceae</taxon>
        <taxon>Lactobacillus</taxon>
    </lineage>
</organism>
<feature type="transmembrane region" description="Helical" evidence="1">
    <location>
        <begin position="6"/>
        <end position="23"/>
    </location>
</feature>
<dbReference type="OrthoDB" id="2135943at2"/>
<reference evidence="3 4" key="1">
    <citation type="journal article" date="2015" name="Genome Announc.">
        <title>Expanding the biotechnology potential of lactobacilli through comparative genomics of 213 strains and associated genera.</title>
        <authorList>
            <person name="Sun Z."/>
            <person name="Harris H.M."/>
            <person name="McCann A."/>
            <person name="Guo C."/>
            <person name="Argimon S."/>
            <person name="Zhang W."/>
            <person name="Yang X."/>
            <person name="Jeffery I.B."/>
            <person name="Cooney J.C."/>
            <person name="Kagawa T.F."/>
            <person name="Liu W."/>
            <person name="Song Y."/>
            <person name="Salvetti E."/>
            <person name="Wrobel A."/>
            <person name="Rasinkangas P."/>
            <person name="Parkhill J."/>
            <person name="Rea M.C."/>
            <person name="O'Sullivan O."/>
            <person name="Ritari J."/>
            <person name="Douillard F.P."/>
            <person name="Paul Ross R."/>
            <person name="Yang R."/>
            <person name="Briner A.E."/>
            <person name="Felis G.E."/>
            <person name="de Vos W.M."/>
            <person name="Barrangou R."/>
            <person name="Klaenhammer T.R."/>
            <person name="Caufield P.W."/>
            <person name="Cui Y."/>
            <person name="Zhang H."/>
            <person name="O'Toole P.W."/>
        </authorList>
    </citation>
    <scope>NUCLEOTIDE SEQUENCE [LARGE SCALE GENOMIC DNA]</scope>
    <source>
        <strain evidence="3 4">DSM 16761</strain>
    </source>
</reference>
<dbReference type="AlphaFoldDB" id="A0A0R1VM21"/>
<dbReference type="RefSeq" id="WP_025015282.1">
    <property type="nucleotide sequence ID" value="NZ_AZFU01000003.1"/>
</dbReference>
<protein>
    <recommendedName>
        <fullName evidence="2">Regulatory protein YycH-like domain-containing protein</fullName>
    </recommendedName>
</protein>
<keyword evidence="1" id="KW-0812">Transmembrane</keyword>
<sequence length="274" mass="31320">MDYKRIEWLFFIVFLLIDIYLGIEILRSPVNLSNADTTTQSVASIRSEMKSDNIDLPESISNTPDSGYYLATKNRDYLSSKVSDLTNVTARYSKTDNTLYATPKVATNLSKNKKTTLKQVNEFKNDPKNVPYGKQFKYEPDMSSADNYMFVQTSDYGEIYANVAQLTISVKDNQITNYTETYMGPASPVRELQSTISAWRAIRAMYTDRELTNNSRVARIKLGYSKLTEVRGSTILLPTWLVWVENKTTKNVTLKRVNAYTAQMLQSSTYNVER</sequence>
<gene>
    <name evidence="3" type="ORF">FC59_GL001555</name>
</gene>
<accession>A0A0R1VM21</accession>
<evidence type="ECO:0000256" key="1">
    <source>
        <dbReference type="SAM" id="Phobius"/>
    </source>
</evidence>
<evidence type="ECO:0000313" key="4">
    <source>
        <dbReference type="Proteomes" id="UP000051307"/>
    </source>
</evidence>
<feature type="domain" description="Regulatory protein YycH-like" evidence="2">
    <location>
        <begin position="34"/>
        <end position="260"/>
    </location>
</feature>
<dbReference type="Pfam" id="PF09648">
    <property type="entry name" value="YycI"/>
    <property type="match status" value="1"/>
</dbReference>
<dbReference type="eggNOG" id="COG4853">
    <property type="taxonomic scope" value="Bacteria"/>
</dbReference>
<comment type="caution">
    <text evidence="3">The sequence shown here is derived from an EMBL/GenBank/DDBJ whole genome shotgun (WGS) entry which is preliminary data.</text>
</comment>
<dbReference type="PATRIC" id="fig|1423767.3.peg.1613"/>
<keyword evidence="1" id="KW-1133">Transmembrane helix</keyword>
<dbReference type="InterPro" id="IPR018604">
    <property type="entry name" value="YycI-like"/>
</dbReference>
<proteinExistence type="predicted"/>
<dbReference type="EMBL" id="AZFU01000003">
    <property type="protein sequence ID" value="KRM06888.1"/>
    <property type="molecule type" value="Genomic_DNA"/>
</dbReference>
<dbReference type="GO" id="GO:0016020">
    <property type="term" value="C:membrane"/>
    <property type="evidence" value="ECO:0007669"/>
    <property type="project" value="InterPro"/>
</dbReference>
<name>A0A0R1VM21_9LACO</name>
<dbReference type="Gene3D" id="2.40.128.690">
    <property type="entry name" value="YycH protein, domain 3-like"/>
    <property type="match status" value="1"/>
</dbReference>
<dbReference type="Proteomes" id="UP000051307">
    <property type="component" value="Unassembled WGS sequence"/>
</dbReference>